<organism evidence="2 3">
    <name type="scientific">Orbilia oligospora</name>
    <name type="common">Nematode-trapping fungus</name>
    <name type="synonym">Arthrobotrys oligospora</name>
    <dbReference type="NCBI Taxonomy" id="2813651"/>
    <lineage>
        <taxon>Eukaryota</taxon>
        <taxon>Fungi</taxon>
        <taxon>Dikarya</taxon>
        <taxon>Ascomycota</taxon>
        <taxon>Pezizomycotina</taxon>
        <taxon>Orbiliomycetes</taxon>
        <taxon>Orbiliales</taxon>
        <taxon>Orbiliaceae</taxon>
        <taxon>Orbilia</taxon>
    </lineage>
</organism>
<feature type="region of interest" description="Disordered" evidence="1">
    <location>
        <begin position="1"/>
        <end position="28"/>
    </location>
</feature>
<name>A0A7C8U2S3_ORBOL</name>
<comment type="caution">
    <text evidence="2">The sequence shown here is derived from an EMBL/GenBank/DDBJ whole genome shotgun (WGS) entry which is preliminary data.</text>
</comment>
<proteinExistence type="predicted"/>
<evidence type="ECO:0000313" key="3">
    <source>
        <dbReference type="Proteomes" id="UP000479691"/>
    </source>
</evidence>
<evidence type="ECO:0000256" key="1">
    <source>
        <dbReference type="SAM" id="MobiDB-lite"/>
    </source>
</evidence>
<reference evidence="2 3" key="1">
    <citation type="submission" date="2019-06" db="EMBL/GenBank/DDBJ databases">
        <authorList>
            <person name="Palmer J.M."/>
        </authorList>
    </citation>
    <scope>NUCLEOTIDE SEQUENCE [LARGE SCALE GENOMIC DNA]</scope>
    <source>
        <strain evidence="2 3">TWF788</strain>
    </source>
</reference>
<dbReference type="EMBL" id="JAABOE010000005">
    <property type="protein sequence ID" value="KAF3190744.1"/>
    <property type="molecule type" value="Genomic_DNA"/>
</dbReference>
<sequence>MLRPMKIQKRTSSKNRKGRRPKNKKHRLRPPCVLHFDAEGHILRFSNFDMLAQHMKSCGHGLAEGYKCGGGPQEDCRKAWKKHQYEEFAEHMTNKHSTEDPRNPEFEYGAAEGGYYCGFCVKRISTTTHKSLLGHLRGLHFKPEELTDIRLWVNSNDVNLSGREEAIQRAHEVFIKETDLNP</sequence>
<dbReference type="AlphaFoldDB" id="A0A7C8U2S3"/>
<protein>
    <submittedName>
        <fullName evidence="2">Uncharacterized protein</fullName>
    </submittedName>
</protein>
<evidence type="ECO:0000313" key="2">
    <source>
        <dbReference type="EMBL" id="KAF3190744.1"/>
    </source>
</evidence>
<gene>
    <name evidence="2" type="ORF">TWF788_008266</name>
</gene>
<dbReference type="Proteomes" id="UP000479691">
    <property type="component" value="Unassembled WGS sequence"/>
</dbReference>
<accession>A0A7C8U2S3</accession>